<evidence type="ECO:0000256" key="6">
    <source>
        <dbReference type="ARBA" id="ARBA00023136"/>
    </source>
</evidence>
<dbReference type="Proteomes" id="UP000886724">
    <property type="component" value="Unassembled WGS sequence"/>
</dbReference>
<keyword evidence="3" id="KW-0813">Transport</keyword>
<keyword evidence="5 7" id="KW-1133">Transmembrane helix</keyword>
<evidence type="ECO:0000256" key="7">
    <source>
        <dbReference type="SAM" id="Phobius"/>
    </source>
</evidence>
<reference evidence="10" key="1">
    <citation type="journal article" date="2021" name="PeerJ">
        <title>Extensive microbial diversity within the chicken gut microbiome revealed by metagenomics and culture.</title>
        <authorList>
            <person name="Gilroy R."/>
            <person name="Ravi A."/>
            <person name="Getino M."/>
            <person name="Pursley I."/>
            <person name="Horton D.L."/>
            <person name="Alikhan N.F."/>
            <person name="Baker D."/>
            <person name="Gharbi K."/>
            <person name="Hall N."/>
            <person name="Watson M."/>
            <person name="Adriaenssens E.M."/>
            <person name="Foster-Nyarko E."/>
            <person name="Jarju S."/>
            <person name="Secka A."/>
            <person name="Antonio M."/>
            <person name="Oren A."/>
            <person name="Chaudhuri R.R."/>
            <person name="La Ragione R."/>
            <person name="Hildebrand F."/>
            <person name="Pallen M.J."/>
        </authorList>
    </citation>
    <scope>NUCLEOTIDE SEQUENCE</scope>
    <source>
        <strain evidence="10">ChiGjej1B1-14440</strain>
    </source>
</reference>
<gene>
    <name evidence="10" type="ORF">H9980_11920</name>
</gene>
<proteinExistence type="inferred from homology"/>
<evidence type="ECO:0000256" key="3">
    <source>
        <dbReference type="ARBA" id="ARBA00022448"/>
    </source>
</evidence>
<keyword evidence="4 7" id="KW-0812">Transmembrane</keyword>
<dbReference type="Pfam" id="PF01545">
    <property type="entry name" value="Cation_efflux"/>
    <property type="match status" value="1"/>
</dbReference>
<dbReference type="InterPro" id="IPR050291">
    <property type="entry name" value="CDF_Transporter"/>
</dbReference>
<dbReference type="GO" id="GO:0016020">
    <property type="term" value="C:membrane"/>
    <property type="evidence" value="ECO:0007669"/>
    <property type="project" value="UniProtKB-SubCell"/>
</dbReference>
<dbReference type="GO" id="GO:0008324">
    <property type="term" value="F:monoatomic cation transmembrane transporter activity"/>
    <property type="evidence" value="ECO:0007669"/>
    <property type="project" value="InterPro"/>
</dbReference>
<dbReference type="PANTHER" id="PTHR43840:SF50">
    <property type="entry name" value="MANGANESE EFFLUX SYSTEM PROTEIN MNES"/>
    <property type="match status" value="1"/>
</dbReference>
<comment type="similarity">
    <text evidence="2">Belongs to the cation diffusion facilitator (CDF) transporter (TC 2.A.4) family.</text>
</comment>
<evidence type="ECO:0000256" key="1">
    <source>
        <dbReference type="ARBA" id="ARBA00004141"/>
    </source>
</evidence>
<evidence type="ECO:0000259" key="9">
    <source>
        <dbReference type="Pfam" id="PF16916"/>
    </source>
</evidence>
<organism evidence="10 11">
    <name type="scientific">Candidatus Erysipelatoclostridium merdavium</name>
    <dbReference type="NCBI Taxonomy" id="2838566"/>
    <lineage>
        <taxon>Bacteria</taxon>
        <taxon>Bacillati</taxon>
        <taxon>Bacillota</taxon>
        <taxon>Erysipelotrichia</taxon>
        <taxon>Erysipelotrichales</taxon>
        <taxon>Erysipelotrichales incertae sedis</taxon>
    </lineage>
</organism>
<comment type="caution">
    <text evidence="10">The sequence shown here is derived from an EMBL/GenBank/DDBJ whole genome shotgun (WGS) entry which is preliminary data.</text>
</comment>
<dbReference type="Gene3D" id="3.30.70.1350">
    <property type="entry name" value="Cation efflux protein, cytoplasmic domain"/>
    <property type="match status" value="1"/>
</dbReference>
<feature type="domain" description="Cation efflux protein cytoplasmic" evidence="9">
    <location>
        <begin position="227"/>
        <end position="303"/>
    </location>
</feature>
<dbReference type="InterPro" id="IPR058533">
    <property type="entry name" value="Cation_efflux_TM"/>
</dbReference>
<dbReference type="SUPFAM" id="SSF161111">
    <property type="entry name" value="Cation efflux protein transmembrane domain-like"/>
    <property type="match status" value="1"/>
</dbReference>
<dbReference type="InterPro" id="IPR027470">
    <property type="entry name" value="Cation_efflux_CTD"/>
</dbReference>
<dbReference type="AlphaFoldDB" id="A0A9D1XNA1"/>
<evidence type="ECO:0000256" key="2">
    <source>
        <dbReference type="ARBA" id="ARBA00008114"/>
    </source>
</evidence>
<protein>
    <submittedName>
        <fullName evidence="10">Cation diffusion facilitator family transporter</fullName>
    </submittedName>
</protein>
<evidence type="ECO:0000313" key="11">
    <source>
        <dbReference type="Proteomes" id="UP000886724"/>
    </source>
</evidence>
<dbReference type="FunFam" id="1.20.1510.10:FF:000006">
    <property type="entry name" value="Divalent cation efflux transporter"/>
    <property type="match status" value="1"/>
</dbReference>
<dbReference type="PANTHER" id="PTHR43840">
    <property type="entry name" value="MITOCHONDRIAL METAL TRANSPORTER 1-RELATED"/>
    <property type="match status" value="1"/>
</dbReference>
<feature type="domain" description="Cation efflux protein transmembrane" evidence="8">
    <location>
        <begin position="31"/>
        <end position="220"/>
    </location>
</feature>
<dbReference type="SUPFAM" id="SSF160240">
    <property type="entry name" value="Cation efflux protein cytoplasmic domain-like"/>
    <property type="match status" value="1"/>
</dbReference>
<name>A0A9D1XNA1_9FIRM</name>
<evidence type="ECO:0000313" key="10">
    <source>
        <dbReference type="EMBL" id="HIX82658.1"/>
    </source>
</evidence>
<feature type="transmembrane region" description="Helical" evidence="7">
    <location>
        <begin position="25"/>
        <end position="43"/>
    </location>
</feature>
<reference evidence="10" key="2">
    <citation type="submission" date="2021-04" db="EMBL/GenBank/DDBJ databases">
        <authorList>
            <person name="Gilroy R."/>
        </authorList>
    </citation>
    <scope>NUCLEOTIDE SEQUENCE</scope>
    <source>
        <strain evidence="10">ChiGjej1B1-14440</strain>
    </source>
</reference>
<feature type="transmembrane region" description="Helical" evidence="7">
    <location>
        <begin position="97"/>
        <end position="116"/>
    </location>
</feature>
<accession>A0A9D1XNA1</accession>
<evidence type="ECO:0000256" key="4">
    <source>
        <dbReference type="ARBA" id="ARBA00022692"/>
    </source>
</evidence>
<dbReference type="Gene3D" id="1.20.1510.10">
    <property type="entry name" value="Cation efflux protein transmembrane domain"/>
    <property type="match status" value="1"/>
</dbReference>
<evidence type="ECO:0000256" key="5">
    <source>
        <dbReference type="ARBA" id="ARBA00022989"/>
    </source>
</evidence>
<comment type="subcellular location">
    <subcellularLocation>
        <location evidence="1">Membrane</location>
        <topology evidence="1">Multi-pass membrane protein</topology>
    </subcellularLocation>
</comment>
<feature type="transmembrane region" description="Helical" evidence="7">
    <location>
        <begin position="128"/>
        <end position="148"/>
    </location>
</feature>
<dbReference type="InterPro" id="IPR036837">
    <property type="entry name" value="Cation_efflux_CTD_sf"/>
</dbReference>
<keyword evidence="6 7" id="KW-0472">Membrane</keyword>
<evidence type="ECO:0000259" key="8">
    <source>
        <dbReference type="Pfam" id="PF01545"/>
    </source>
</evidence>
<dbReference type="EMBL" id="DXET01000266">
    <property type="protein sequence ID" value="HIX82658.1"/>
    <property type="molecule type" value="Genomic_DNA"/>
</dbReference>
<dbReference type="NCBIfam" id="TIGR01297">
    <property type="entry name" value="CDF"/>
    <property type="match status" value="1"/>
</dbReference>
<dbReference type="Pfam" id="PF16916">
    <property type="entry name" value="ZT_dimer"/>
    <property type="match status" value="1"/>
</dbReference>
<dbReference type="InterPro" id="IPR027469">
    <property type="entry name" value="Cation_efflux_TMD_sf"/>
</dbReference>
<sequence>MINYLAKKFINNYQNYDNNKVREQYGTLCSLVSIGCNIILVLFKLTMGGITNSIAIIADGLNNLSDVGSNLASLFGFKLANKHPDAEHPYGHGRIEYVAGLIIAFLILLVGFQSLRDSVLKIFNPEKVVFTYIAAIILVVSIFIKLYMAHFNKIVAAKINSTTLQAASQDSLNDCLTTAASLVALIASIYTDLPIDGIIGSLVSIIVLKSGIEIFKDTVNPILGMAPDKELVKEIADYILSYPEVLGIHDLMMHDYGPGRRFLTLHAEVNCNDDIMAVHDAMDIIERAILDKYHILTTIHMDPIDSNDALTNELKEMVATIVKDINQEYSIHDFRVVTGPTHTNLIFDVLLPIDDQVDHKSLKKEIDHKIKNINENYFTVMQIEHSYI</sequence>
<dbReference type="InterPro" id="IPR002524">
    <property type="entry name" value="Cation_efflux"/>
</dbReference>